<keyword evidence="3 5" id="KW-1133">Transmembrane helix</keyword>
<comment type="subcellular location">
    <subcellularLocation>
        <location evidence="1">Membrane</location>
        <topology evidence="1">Multi-pass membrane protein</topology>
    </subcellularLocation>
</comment>
<evidence type="ECO:0000256" key="4">
    <source>
        <dbReference type="ARBA" id="ARBA00023136"/>
    </source>
</evidence>
<dbReference type="EMBL" id="HBFQ01027590">
    <property type="protein sequence ID" value="CAD8845133.1"/>
    <property type="molecule type" value="Transcribed_RNA"/>
</dbReference>
<proteinExistence type="predicted"/>
<dbReference type="Pfam" id="PF00520">
    <property type="entry name" value="Ion_trans"/>
    <property type="match status" value="1"/>
</dbReference>
<feature type="domain" description="Ion transport" evidence="6">
    <location>
        <begin position="43"/>
        <end position="160"/>
    </location>
</feature>
<evidence type="ECO:0000256" key="1">
    <source>
        <dbReference type="ARBA" id="ARBA00004141"/>
    </source>
</evidence>
<evidence type="ECO:0000313" key="7">
    <source>
        <dbReference type="EMBL" id="CAD8845133.1"/>
    </source>
</evidence>
<evidence type="ECO:0000259" key="6">
    <source>
        <dbReference type="Pfam" id="PF00520"/>
    </source>
</evidence>
<dbReference type="PANTHER" id="PTHR38483:SF1">
    <property type="entry name" value="ION TRANSPORT DOMAIN-CONTAINING PROTEIN"/>
    <property type="match status" value="1"/>
</dbReference>
<dbReference type="GO" id="GO:0016020">
    <property type="term" value="C:membrane"/>
    <property type="evidence" value="ECO:0007669"/>
    <property type="project" value="UniProtKB-SubCell"/>
</dbReference>
<dbReference type="PANTHER" id="PTHR38483">
    <property type="entry name" value="CHROMOSOME 1, WHOLE GENOME SHOTGUN SEQUENCE"/>
    <property type="match status" value="1"/>
</dbReference>
<evidence type="ECO:0000256" key="3">
    <source>
        <dbReference type="ARBA" id="ARBA00022989"/>
    </source>
</evidence>
<gene>
    <name evidence="7" type="ORF">NSCI0253_LOCUS19483</name>
</gene>
<accession>A0A7S1A8C0</accession>
<feature type="transmembrane region" description="Helical" evidence="5">
    <location>
        <begin position="78"/>
        <end position="100"/>
    </location>
</feature>
<feature type="transmembrane region" description="Helical" evidence="5">
    <location>
        <begin position="36"/>
        <end position="58"/>
    </location>
</feature>
<dbReference type="GO" id="GO:0005216">
    <property type="term" value="F:monoatomic ion channel activity"/>
    <property type="evidence" value="ECO:0007669"/>
    <property type="project" value="InterPro"/>
</dbReference>
<dbReference type="Gene3D" id="1.20.120.350">
    <property type="entry name" value="Voltage-gated potassium channels. Chain C"/>
    <property type="match status" value="1"/>
</dbReference>
<evidence type="ECO:0000256" key="2">
    <source>
        <dbReference type="ARBA" id="ARBA00022692"/>
    </source>
</evidence>
<sequence length="178" mass="20383">MTGVSNETTPLFADTNSLPLNDRMRHVIQQHRLRRAYVAFCIGMTLYCFILIVCSGLAHYQKFGFDPHTPWLILGEAVVTIFICTETLADMILCGFRLYWSDWWHRFDVCVSVICLAGLALDFIKSSRNMKLDDYVSMSLLVARYLIQLARIFRVVRSAQIAKARRDAVDDTPIVLPC</sequence>
<organism evidence="7">
    <name type="scientific">Noctiluca scintillans</name>
    <name type="common">Sea sparkle</name>
    <name type="synonym">Red tide dinoflagellate</name>
    <dbReference type="NCBI Taxonomy" id="2966"/>
    <lineage>
        <taxon>Eukaryota</taxon>
        <taxon>Sar</taxon>
        <taxon>Alveolata</taxon>
        <taxon>Dinophyceae</taxon>
        <taxon>Noctilucales</taxon>
        <taxon>Noctilucaceae</taxon>
        <taxon>Noctiluca</taxon>
    </lineage>
</organism>
<dbReference type="AlphaFoldDB" id="A0A7S1A8C0"/>
<evidence type="ECO:0000256" key="5">
    <source>
        <dbReference type="SAM" id="Phobius"/>
    </source>
</evidence>
<dbReference type="InterPro" id="IPR027359">
    <property type="entry name" value="Volt_channel_dom_sf"/>
</dbReference>
<name>A0A7S1A8C0_NOCSC</name>
<dbReference type="InterPro" id="IPR005821">
    <property type="entry name" value="Ion_trans_dom"/>
</dbReference>
<reference evidence="7" key="1">
    <citation type="submission" date="2021-01" db="EMBL/GenBank/DDBJ databases">
        <authorList>
            <person name="Corre E."/>
            <person name="Pelletier E."/>
            <person name="Niang G."/>
            <person name="Scheremetjew M."/>
            <person name="Finn R."/>
            <person name="Kale V."/>
            <person name="Holt S."/>
            <person name="Cochrane G."/>
            <person name="Meng A."/>
            <person name="Brown T."/>
            <person name="Cohen L."/>
        </authorList>
    </citation>
    <scope>NUCLEOTIDE SEQUENCE</scope>
</reference>
<keyword evidence="2 5" id="KW-0812">Transmembrane</keyword>
<dbReference type="SUPFAM" id="SSF81324">
    <property type="entry name" value="Voltage-gated potassium channels"/>
    <property type="match status" value="1"/>
</dbReference>
<keyword evidence="4 5" id="KW-0472">Membrane</keyword>
<protein>
    <recommendedName>
        <fullName evidence="6">Ion transport domain-containing protein</fullName>
    </recommendedName>
</protein>